<feature type="region of interest" description="Disordered" evidence="1">
    <location>
        <begin position="343"/>
        <end position="369"/>
    </location>
</feature>
<organism evidence="3 4">
    <name type="scientific">Mycobacteroides abscessus subsp. bolletii CRM-0020</name>
    <dbReference type="NCBI Taxonomy" id="1306401"/>
    <lineage>
        <taxon>Bacteria</taxon>
        <taxon>Bacillati</taxon>
        <taxon>Actinomycetota</taxon>
        <taxon>Actinomycetes</taxon>
        <taxon>Mycobacteriales</taxon>
        <taxon>Mycobacteriaceae</taxon>
        <taxon>Mycobacteroides</taxon>
        <taxon>Mycobacteroides abscessus</taxon>
    </lineage>
</organism>
<feature type="domain" description="HTH cro/C1-type" evidence="2">
    <location>
        <begin position="89"/>
        <end position="141"/>
    </location>
</feature>
<dbReference type="SUPFAM" id="SSF47413">
    <property type="entry name" value="lambda repressor-like DNA-binding domains"/>
    <property type="match status" value="1"/>
</dbReference>
<dbReference type="Proteomes" id="UP000014969">
    <property type="component" value="Unassembled WGS sequence"/>
</dbReference>
<gene>
    <name evidence="3" type="ORF">J108_23840</name>
</gene>
<dbReference type="InterPro" id="IPR001387">
    <property type="entry name" value="Cro/C1-type_HTH"/>
</dbReference>
<evidence type="ECO:0000313" key="3">
    <source>
        <dbReference type="EMBL" id="EPQ20936.1"/>
    </source>
</evidence>
<dbReference type="PROSITE" id="PS50943">
    <property type="entry name" value="HTH_CROC1"/>
    <property type="match status" value="1"/>
</dbReference>
<accession>A0A829HQ21</accession>
<name>A0A829HQ21_9MYCO</name>
<dbReference type="SMART" id="SM00530">
    <property type="entry name" value="HTH_XRE"/>
    <property type="match status" value="1"/>
</dbReference>
<dbReference type="InterPro" id="IPR010982">
    <property type="entry name" value="Lambda_DNA-bd_dom_sf"/>
</dbReference>
<evidence type="ECO:0000259" key="2">
    <source>
        <dbReference type="PROSITE" id="PS50943"/>
    </source>
</evidence>
<sequence length="430" mass="46433">MFHEADENAELITAMQAAGKTVRANWDHNVTVGGADHAQVRAAQAARAAVDAGMSHWQIASTMDVPLDAIRAWLGPEGPASIENLFELIKRRLRALGVSQADFAGRLGVKRQQLTQWGRALPKPATLDAIARELGMPRGLVLASALRSAGYVSTVGDVLSGLPVWVVFRDDETYFDPDSDDPAPVALFSDAAQADEYAGVSNAIMRGRFESVAARVDAAPVPDHVVVYEAVWDRVRGIEINEDLYERVPADLVGCEVTEVRAAVLENPVGVFELRARSMDAQNARTAVEKALAKLKADDALLPPHVPVPGLMERLAAVNAAAVDRVIDNTLDAWVPPIPPVPPALRDDDGPGPGPQHVRFGPMQLPDPPRGLRPKQFEQGRQWKKLMDSRVGRHLGKPYLYGTAAPLSISPMRYMTIAAEGSQGDETSNA</sequence>
<dbReference type="EMBL" id="ATFQ01000041">
    <property type="protein sequence ID" value="EPQ20936.1"/>
    <property type="molecule type" value="Genomic_DNA"/>
</dbReference>
<proteinExistence type="predicted"/>
<comment type="caution">
    <text evidence="3">The sequence shown here is derived from an EMBL/GenBank/DDBJ whole genome shotgun (WGS) entry which is preliminary data.</text>
</comment>
<evidence type="ECO:0000313" key="4">
    <source>
        <dbReference type="Proteomes" id="UP000014969"/>
    </source>
</evidence>
<dbReference type="CDD" id="cd00093">
    <property type="entry name" value="HTH_XRE"/>
    <property type="match status" value="1"/>
</dbReference>
<dbReference type="GO" id="GO:0003677">
    <property type="term" value="F:DNA binding"/>
    <property type="evidence" value="ECO:0007669"/>
    <property type="project" value="InterPro"/>
</dbReference>
<protein>
    <recommendedName>
        <fullName evidence="2">HTH cro/C1-type domain-containing protein</fullName>
    </recommendedName>
</protein>
<dbReference type="AlphaFoldDB" id="A0A829HQ21"/>
<evidence type="ECO:0000256" key="1">
    <source>
        <dbReference type="SAM" id="MobiDB-lite"/>
    </source>
</evidence>
<reference evidence="3 4" key="1">
    <citation type="journal article" date="2013" name="Genome Announc.">
        <title>Genome Sequence of an Epidemic Isolate of Mycobacterium abscessus subsp. bolletii from Rio de Janeiro, Brazil.</title>
        <authorList>
            <person name="Davidson R.M."/>
            <person name="Reynolds P.R."/>
            <person name="Farias-Hesson E."/>
            <person name="Duarte R.S."/>
            <person name="Jackson M."/>
            <person name="Strong M."/>
        </authorList>
    </citation>
    <scope>NUCLEOTIDE SEQUENCE [LARGE SCALE GENOMIC DNA]</scope>
    <source>
        <strain evidence="3 4">CRM-0020</strain>
    </source>
</reference>
<dbReference type="RefSeq" id="WP_020724537.1">
    <property type="nucleotide sequence ID" value="NZ_ATFQ01000041.1"/>
</dbReference>
<dbReference type="Pfam" id="PF01381">
    <property type="entry name" value="HTH_3"/>
    <property type="match status" value="1"/>
</dbReference>
<dbReference type="Gene3D" id="1.10.260.40">
    <property type="entry name" value="lambda repressor-like DNA-binding domains"/>
    <property type="match status" value="1"/>
</dbReference>